<comment type="caution">
    <text evidence="3">The sequence shown here is derived from an EMBL/GenBank/DDBJ whole genome shotgun (WGS) entry which is preliminary data.</text>
</comment>
<protein>
    <submittedName>
        <fullName evidence="3">PadR family transcriptional regulator</fullName>
    </submittedName>
</protein>
<dbReference type="InterPro" id="IPR005149">
    <property type="entry name" value="Tscrpt_reg_PadR_N"/>
</dbReference>
<accession>A0A366DAG7</accession>
<feature type="domain" description="Transcription regulator PadR C-terminal" evidence="2">
    <location>
        <begin position="111"/>
        <end position="194"/>
    </location>
</feature>
<evidence type="ECO:0000313" key="3">
    <source>
        <dbReference type="EMBL" id="RBO86519.1"/>
    </source>
</evidence>
<dbReference type="InterPro" id="IPR036388">
    <property type="entry name" value="WH-like_DNA-bd_sf"/>
</dbReference>
<evidence type="ECO:0000259" key="2">
    <source>
        <dbReference type="Pfam" id="PF10400"/>
    </source>
</evidence>
<evidence type="ECO:0000313" key="4">
    <source>
        <dbReference type="Proteomes" id="UP000252586"/>
    </source>
</evidence>
<dbReference type="Gene3D" id="1.10.10.10">
    <property type="entry name" value="Winged helix-like DNA-binding domain superfamily/Winged helix DNA-binding domain"/>
    <property type="match status" value="1"/>
</dbReference>
<dbReference type="Pfam" id="PF10400">
    <property type="entry name" value="Vir_act_alpha_C"/>
    <property type="match status" value="1"/>
</dbReference>
<dbReference type="InterPro" id="IPR036390">
    <property type="entry name" value="WH_DNA-bd_sf"/>
</dbReference>
<proteinExistence type="predicted"/>
<dbReference type="EMBL" id="QNRE01000013">
    <property type="protein sequence ID" value="RBO86519.1"/>
    <property type="molecule type" value="Genomic_DNA"/>
</dbReference>
<keyword evidence="4" id="KW-1185">Reference proteome</keyword>
<organism evidence="3 4">
    <name type="scientific">Nocardia puris</name>
    <dbReference type="NCBI Taxonomy" id="208602"/>
    <lineage>
        <taxon>Bacteria</taxon>
        <taxon>Bacillati</taxon>
        <taxon>Actinomycetota</taxon>
        <taxon>Actinomycetes</taxon>
        <taxon>Mycobacteriales</taxon>
        <taxon>Nocardiaceae</taxon>
        <taxon>Nocardia</taxon>
    </lineage>
</organism>
<dbReference type="STRING" id="1210090.GCA_001613185_02744"/>
<dbReference type="Pfam" id="PF03551">
    <property type="entry name" value="PadR"/>
    <property type="match status" value="1"/>
</dbReference>
<feature type="domain" description="Transcription regulator PadR N-terminal" evidence="1">
    <location>
        <begin position="25"/>
        <end position="99"/>
    </location>
</feature>
<dbReference type="InterPro" id="IPR018309">
    <property type="entry name" value="Tscrpt_reg_PadR_C"/>
</dbReference>
<dbReference type="Proteomes" id="UP000252586">
    <property type="component" value="Unassembled WGS sequence"/>
</dbReference>
<reference evidence="3 4" key="1">
    <citation type="submission" date="2018-06" db="EMBL/GenBank/DDBJ databases">
        <title>Genomic Encyclopedia of Type Strains, Phase IV (KMG-IV): sequencing the most valuable type-strain genomes for metagenomic binning, comparative biology and taxonomic classification.</title>
        <authorList>
            <person name="Goeker M."/>
        </authorList>
    </citation>
    <scope>NUCLEOTIDE SEQUENCE [LARGE SCALE GENOMIC DNA]</scope>
    <source>
        <strain evidence="3 4">DSM 44599</strain>
    </source>
</reference>
<name>A0A366DAG7_9NOCA</name>
<dbReference type="Gene3D" id="6.10.140.190">
    <property type="match status" value="1"/>
</dbReference>
<gene>
    <name evidence="3" type="ORF">DFR74_11362</name>
</gene>
<dbReference type="AlphaFoldDB" id="A0A366DAG7"/>
<dbReference type="PANTHER" id="PTHR43252:SF4">
    <property type="entry name" value="TRANSCRIPTIONAL REGULATORY PROTEIN"/>
    <property type="match status" value="1"/>
</dbReference>
<evidence type="ECO:0000259" key="1">
    <source>
        <dbReference type="Pfam" id="PF03551"/>
    </source>
</evidence>
<dbReference type="PANTHER" id="PTHR43252">
    <property type="entry name" value="TRANSCRIPTIONAL REGULATOR YQJI"/>
    <property type="match status" value="1"/>
</dbReference>
<dbReference type="SUPFAM" id="SSF46785">
    <property type="entry name" value="Winged helix' DNA-binding domain"/>
    <property type="match status" value="1"/>
</dbReference>
<sequence length="203" mass="22771">MMWRPSPGAPRAPLYDGRVALQFAILTALTERESTGIELARRFDRAFGYFWPATHQQIYRELDRLKTGGLVTEVPQPEAPGRGQPKIFAITPAGAEALRDWVSETDDPSRLRDGLIVRLRAAAATGDYESVRAAVEHHLDVHERTYALYREIEDRDFAAPADGGDALRHMVLKAGLSMERSWADWCREVLETLDSIPAPSESR</sequence>